<dbReference type="RefSeq" id="WP_145854729.1">
    <property type="nucleotide sequence ID" value="NZ_RPFW01000003.1"/>
</dbReference>
<dbReference type="InterPro" id="IPR027417">
    <property type="entry name" value="P-loop_NTPase"/>
</dbReference>
<sequence>MTRPAADSRASLVGRDKETACLSDLVSPPYEGTRALLLLGEPGLGKTALLTEAAVQARSGGMWHLSATGRESERELAFSGLHQLLRPALRHIAGLPARQAAALRGAFALSGGASPPDALLTGIAVLTLLSLASEESPLLVTADDVQWMDHASIFALAFAARRLAAEHVVLLVSARGTMPPPDFERDFPRLLLEPLPVADAGRLLDSQPTPPRGRAREQVLSQAAGNPLALIELSKMLATDPGAGRHLATELLPLTSRLTAIMAARYTALPERAKAGLLLAAAADSGDVTAHAGGLTMDTLAHAEAAGLIRIDASGPHFTHPLARSAVYHSAPFAERAAAHLKVADAVRDRPDRHAWHLAAAALGPDEHVAALLEDSAGVAKRRGGAAASARAMERAAELSPDDGNKARRMLAAAQLAHAAGQADWVLELARNTLAVTSDQDLRFAARLEIGWSLLWSNRNAEALDTLLSVAADALLTHPTIAWDAVGVTAILVHQSGLPDVRAKVRAALSGLDAAGAQVPDTDDWPASNMEEARSWIRACTDPFDDRTETVSCVKRMAGRALSDPGKVGAAAWSLDEPELAVQVLRQALTKLRAPGFRGASGAVLSCLQWACADSGRWDEALAAAREAADIAAAYKMQAVAANSHLVTATIAAMRGEQEQVTPLLARVLADVDEAVYRGFAARVRHAAGLAALAEGRNVAAYAQLSREFAADGTPLHYQFSYYAIADYAAAAARAERRLEAANRVERALVMAGPAPGSRLEQLAARARGLLADPAQAEAHFTAGLADPAGETWPFERAQLKLDYGEWLRRQRRINDAKPLLGAALDTFTRLGAAPWTRRTDSELRACGVTAEAEPIRTNALDELTPQQREIAILAGHGLTNNEIADRLFLSPRTVASHLHRSYPKLGVAGRHQLHGLIDPAGTRKAGG</sequence>
<dbReference type="CDD" id="cd06170">
    <property type="entry name" value="LuxR_C_like"/>
    <property type="match status" value="1"/>
</dbReference>
<keyword evidence="1" id="KW-0547">Nucleotide-binding</keyword>
<dbReference type="EMBL" id="RPFW01000003">
    <property type="protein sequence ID" value="TVZ04610.1"/>
    <property type="molecule type" value="Genomic_DNA"/>
</dbReference>
<dbReference type="GO" id="GO:0004016">
    <property type="term" value="F:adenylate cyclase activity"/>
    <property type="evidence" value="ECO:0007669"/>
    <property type="project" value="TreeGrafter"/>
</dbReference>
<dbReference type="GO" id="GO:0006355">
    <property type="term" value="P:regulation of DNA-templated transcription"/>
    <property type="evidence" value="ECO:0007669"/>
    <property type="project" value="InterPro"/>
</dbReference>
<dbReference type="PANTHER" id="PTHR16305">
    <property type="entry name" value="TESTICULAR SOLUBLE ADENYLYL CYCLASE"/>
    <property type="match status" value="1"/>
</dbReference>
<gene>
    <name evidence="4" type="ORF">EAS64_19895</name>
</gene>
<dbReference type="Pfam" id="PF13191">
    <property type="entry name" value="AAA_16"/>
    <property type="match status" value="1"/>
</dbReference>
<keyword evidence="2" id="KW-0067">ATP-binding</keyword>
<evidence type="ECO:0000259" key="3">
    <source>
        <dbReference type="PROSITE" id="PS50043"/>
    </source>
</evidence>
<dbReference type="InterPro" id="IPR041664">
    <property type="entry name" value="AAA_16"/>
</dbReference>
<accession>A0A6P2C0E1</accession>
<feature type="domain" description="HTH luxR-type" evidence="3">
    <location>
        <begin position="857"/>
        <end position="922"/>
    </location>
</feature>
<dbReference type="PANTHER" id="PTHR16305:SF35">
    <property type="entry name" value="TRANSCRIPTIONAL ACTIVATOR DOMAIN"/>
    <property type="match status" value="1"/>
</dbReference>
<evidence type="ECO:0000256" key="2">
    <source>
        <dbReference type="ARBA" id="ARBA00022840"/>
    </source>
</evidence>
<dbReference type="InterPro" id="IPR000792">
    <property type="entry name" value="Tscrpt_reg_LuxR_C"/>
</dbReference>
<dbReference type="GO" id="GO:0003677">
    <property type="term" value="F:DNA binding"/>
    <property type="evidence" value="ECO:0007669"/>
    <property type="project" value="InterPro"/>
</dbReference>
<dbReference type="SMART" id="SM00421">
    <property type="entry name" value="HTH_LUXR"/>
    <property type="match status" value="1"/>
</dbReference>
<dbReference type="AlphaFoldDB" id="A0A6P2C0E1"/>
<dbReference type="OrthoDB" id="7053960at2"/>
<dbReference type="InterPro" id="IPR016032">
    <property type="entry name" value="Sig_transdc_resp-reg_C-effctor"/>
</dbReference>
<dbReference type="SUPFAM" id="SSF46894">
    <property type="entry name" value="C-terminal effector domain of the bipartite response regulators"/>
    <property type="match status" value="1"/>
</dbReference>
<reference evidence="4 5" key="1">
    <citation type="submission" date="2018-11" db="EMBL/GenBank/DDBJ databases">
        <title>Trebonia kvetii gen.nov., sp.nov., a novel acidophilic actinobacterium, and proposal of the new actinobacterial family Treboniaceae fam. nov.</title>
        <authorList>
            <person name="Rapoport D."/>
            <person name="Sagova-Mareckova M."/>
            <person name="Sedlacek I."/>
            <person name="Provaznik J."/>
            <person name="Kralova S."/>
            <person name="Pavlinic D."/>
            <person name="Benes V."/>
            <person name="Kopecky J."/>
        </authorList>
    </citation>
    <scope>NUCLEOTIDE SEQUENCE [LARGE SCALE GENOMIC DNA]</scope>
    <source>
        <strain evidence="4 5">15Tr583</strain>
    </source>
</reference>
<protein>
    <submittedName>
        <fullName evidence="4">Helix-turn-helix transcriptional regulator</fullName>
    </submittedName>
</protein>
<name>A0A6P2C0E1_9ACTN</name>
<evidence type="ECO:0000256" key="1">
    <source>
        <dbReference type="ARBA" id="ARBA00022741"/>
    </source>
</evidence>
<dbReference type="GO" id="GO:0005737">
    <property type="term" value="C:cytoplasm"/>
    <property type="evidence" value="ECO:0007669"/>
    <property type="project" value="TreeGrafter"/>
</dbReference>
<dbReference type="InterPro" id="IPR036388">
    <property type="entry name" value="WH-like_DNA-bd_sf"/>
</dbReference>
<dbReference type="PRINTS" id="PR00038">
    <property type="entry name" value="HTHLUXR"/>
</dbReference>
<dbReference type="Pfam" id="PF00196">
    <property type="entry name" value="GerE"/>
    <property type="match status" value="1"/>
</dbReference>
<organism evidence="4 5">
    <name type="scientific">Trebonia kvetii</name>
    <dbReference type="NCBI Taxonomy" id="2480626"/>
    <lineage>
        <taxon>Bacteria</taxon>
        <taxon>Bacillati</taxon>
        <taxon>Actinomycetota</taxon>
        <taxon>Actinomycetes</taxon>
        <taxon>Streptosporangiales</taxon>
        <taxon>Treboniaceae</taxon>
        <taxon>Trebonia</taxon>
    </lineage>
</organism>
<evidence type="ECO:0000313" key="5">
    <source>
        <dbReference type="Proteomes" id="UP000460272"/>
    </source>
</evidence>
<dbReference type="Gene3D" id="1.10.10.10">
    <property type="entry name" value="Winged helix-like DNA-binding domain superfamily/Winged helix DNA-binding domain"/>
    <property type="match status" value="1"/>
</dbReference>
<dbReference type="PROSITE" id="PS50043">
    <property type="entry name" value="HTH_LUXR_2"/>
    <property type="match status" value="1"/>
</dbReference>
<dbReference type="GO" id="GO:0005524">
    <property type="term" value="F:ATP binding"/>
    <property type="evidence" value="ECO:0007669"/>
    <property type="project" value="UniProtKB-KW"/>
</dbReference>
<comment type="caution">
    <text evidence="4">The sequence shown here is derived from an EMBL/GenBank/DDBJ whole genome shotgun (WGS) entry which is preliminary data.</text>
</comment>
<proteinExistence type="predicted"/>
<evidence type="ECO:0000313" key="4">
    <source>
        <dbReference type="EMBL" id="TVZ04610.1"/>
    </source>
</evidence>
<dbReference type="PROSITE" id="PS00622">
    <property type="entry name" value="HTH_LUXR_1"/>
    <property type="match status" value="1"/>
</dbReference>
<dbReference type="Proteomes" id="UP000460272">
    <property type="component" value="Unassembled WGS sequence"/>
</dbReference>
<dbReference type="SUPFAM" id="SSF52540">
    <property type="entry name" value="P-loop containing nucleoside triphosphate hydrolases"/>
    <property type="match status" value="1"/>
</dbReference>
<keyword evidence="5" id="KW-1185">Reference proteome</keyword>